<name>A0A6J0BP87_NEOLC</name>
<dbReference type="PANTHER" id="PTHR21331:SF2">
    <property type="entry name" value="BRCA1-ASSOCIATED ATM ACTIVATOR 1"/>
    <property type="match status" value="1"/>
</dbReference>
<dbReference type="GeneID" id="107221799"/>
<dbReference type="RefSeq" id="XP_015516414.2">
    <property type="nucleotide sequence ID" value="XM_015660928.2"/>
</dbReference>
<dbReference type="GO" id="GO:0005737">
    <property type="term" value="C:cytoplasm"/>
    <property type="evidence" value="ECO:0007669"/>
    <property type="project" value="UniProtKB-SubCell"/>
</dbReference>
<evidence type="ECO:0000313" key="5">
    <source>
        <dbReference type="RefSeq" id="XP_015516414.2"/>
    </source>
</evidence>
<dbReference type="SUPFAM" id="SSF48371">
    <property type="entry name" value="ARM repeat"/>
    <property type="match status" value="2"/>
</dbReference>
<gene>
    <name evidence="5" type="primary">LOC107221799</name>
</gene>
<dbReference type="OrthoDB" id="10057956at2759"/>
<keyword evidence="2" id="KW-0963">Cytoplasm</keyword>
<proteinExistence type="inferred from homology"/>
<organism evidence="5">
    <name type="scientific">Neodiprion lecontei</name>
    <name type="common">Redheaded pine sawfly</name>
    <dbReference type="NCBI Taxonomy" id="441921"/>
    <lineage>
        <taxon>Eukaryota</taxon>
        <taxon>Metazoa</taxon>
        <taxon>Ecdysozoa</taxon>
        <taxon>Arthropoda</taxon>
        <taxon>Hexapoda</taxon>
        <taxon>Insecta</taxon>
        <taxon>Pterygota</taxon>
        <taxon>Neoptera</taxon>
        <taxon>Endopterygota</taxon>
        <taxon>Hymenoptera</taxon>
        <taxon>Tenthredinoidea</taxon>
        <taxon>Diprionidae</taxon>
        <taxon>Diprioninae</taxon>
        <taxon>Neodiprion</taxon>
    </lineage>
</organism>
<dbReference type="InterPro" id="IPR038904">
    <property type="entry name" value="BRAT1"/>
</dbReference>
<evidence type="ECO:0000313" key="4">
    <source>
        <dbReference type="Proteomes" id="UP000829291"/>
    </source>
</evidence>
<dbReference type="GO" id="GO:0005634">
    <property type="term" value="C:nucleus"/>
    <property type="evidence" value="ECO:0007669"/>
    <property type="project" value="TreeGrafter"/>
</dbReference>
<dbReference type="KEGG" id="nlo:107221799"/>
<comment type="subcellular location">
    <subcellularLocation>
        <location evidence="1">Cytoplasm</location>
    </subcellularLocation>
</comment>
<dbReference type="GO" id="GO:0006974">
    <property type="term" value="P:DNA damage response"/>
    <property type="evidence" value="ECO:0007669"/>
    <property type="project" value="InterPro"/>
</dbReference>
<protein>
    <submittedName>
        <fullName evidence="5">Uncharacterized protein LOC107221799</fullName>
    </submittedName>
</protein>
<dbReference type="InterPro" id="IPR016024">
    <property type="entry name" value="ARM-type_fold"/>
</dbReference>
<evidence type="ECO:0000256" key="3">
    <source>
        <dbReference type="ARBA" id="ARBA00061308"/>
    </source>
</evidence>
<dbReference type="GO" id="GO:0008283">
    <property type="term" value="P:cell population proliferation"/>
    <property type="evidence" value="ECO:0007669"/>
    <property type="project" value="InterPro"/>
</dbReference>
<dbReference type="InterPro" id="IPR011989">
    <property type="entry name" value="ARM-like"/>
</dbReference>
<dbReference type="Proteomes" id="UP000829291">
    <property type="component" value="Chromosome 7"/>
</dbReference>
<dbReference type="FunCoup" id="A0A6J0BP87">
    <property type="interactions" value="497"/>
</dbReference>
<dbReference type="AlphaFoldDB" id="A0A6J0BP87"/>
<evidence type="ECO:0000256" key="2">
    <source>
        <dbReference type="ARBA" id="ARBA00022490"/>
    </source>
</evidence>
<comment type="similarity">
    <text evidence="3">Belongs to the BRAT1 family.</text>
</comment>
<reference evidence="5" key="1">
    <citation type="submission" date="2025-08" db="UniProtKB">
        <authorList>
            <consortium name="RefSeq"/>
        </authorList>
    </citation>
    <scope>IDENTIFICATION</scope>
    <source>
        <tissue evidence="5">Thorax and Abdomen</tissue>
    </source>
</reference>
<dbReference type="InParanoid" id="A0A6J0BP87"/>
<keyword evidence="4" id="KW-1185">Reference proteome</keyword>
<dbReference type="PANTHER" id="PTHR21331">
    <property type="entry name" value="BRCA1-ASSOCIATED ATM ACTIVATOR 1"/>
    <property type="match status" value="1"/>
</dbReference>
<accession>A0A6J0BP87</accession>
<sequence>MKPSNRNAKLKEILGLIQRPDYNAASESTFDDLLSHIEKSISNRCCRSCDIDKSILQKWVLNALAAWTSAEKKPSQSVIVFTVKLVGLLSRDEFDFLFWYREDAFKKMCAAFAFKKDDIQTSVKVAYVEMFLQFVNHKSGRRWIIESGAWKEVVKLTESSKQPQVVTRESKKFVCKLLLAESSNTTFCEQVISVIAQPLINRNIATPVHPELEDLNNPAQNAEFFTSLELITEVMEKTVFATMDNTIPRLVATMTSLDLQLQILFETCTSQSFYRHIMNLMYLIVFTRLKDGMTVPDGVVEKEVWRVFKDSLRYIESVLIVKRHIQDIVIGEKIFLTYLKRMNKLCEINEPDDKKIEHHAILMMLMPMSSCVARGEVDVDIIETLAYKLMSMTDPATQRLSYMVRSTVLNDDDLPAEDIAKTSARLSIDVLDIVDRDSMVVIFQVMSHTLNNYVNLRSSKMCPNEVSCAGFADLKQDDIKNVRIDRRKWRVRGDPIIKFPDLLSTLMDGIATILTKYQLKWQDCLETISILTLAEDIINHPKITPKVCVQALTLCKLAVENFMAPKLALLVQSDSREDEMGCILYKRMHDPNWKVRTSTLDVIRTIATISEHKYPAYQDLLIVNGFPELTIDMAINDDNRYVRSGALICIIIFVKINRIWNEKFVNLDLPKLAIDLMTNESEAIVRREAVMLVKELYVQRKWPRSTVNEMTQAMCVVAISDLDWEVKVNAILFWKEVIKSHFCDQGMLDGTFPTHTFSKEHRKIVSLDEQEIRKRILKALDELANRSCLGVLLVTLEDESDFQVRKASGDIVKRLKQSFVTYKISPSCSMETAYRNQDRITTSGNSSPDNNSLSRWSADLQSETGESEDNQELQANLINSFTDAKEVNFFSPVNEGMHQMSINANGKLTNEEKLERASKVGRNEFIQSVVTCDVDSFINEKSNSLEKMCTSNFESVVRDIIIAHNEGNNTTDMNCHISNPLHRSPDKLTHHSYYRANTIAGISPLAMSSKKSPDRLDKLKEVLNLFLLPDYYISSTTYFDILLTHIEKGISNRCCPNEEIDKSVLQKWVLKALNTWTAEKKPCQAVMVFTVKLVGLLGRDEFDFLFWYREDIFKKLSAAFALNDANLQASVKMAYTGMLLEFVKHKSGRQWIIEAETWRDVIRFCHSNHTLYVTRESQNFVWKLLLAESGNTTFCEQVISKAVEPLVRNNFSSQVHPSMEENYLEQNSELLTTLALLTAIMENTLFASMDNTIPRLLESMANLECRIKGLFETCISTNFYAHIMKLVYLLLFMRLKDGVNETDGTADSQTWKVFATNLRYIDSMLVAKKLILDISRGGKLVLTYWKKITSLCALKEPSEHKMEIHVVILMIMPLTVCMRLPDLAEDVLEIFMLKLFAVTNTYTQRLGYMSRDILIRGDLPTELIAKTSIQIALETIDLIDRNSAVIIFQLMSHVLKQYVVATNEEPKSPPATSSQEQRNEHVNRHVPRYKGILYGDPIAQCPQLLVALLEGLTIILQKYKLKWQECLETIGILSMAQTILNHPNAIPKVCLQALSLCKLAIQNFMAPNLALLVTSDSLTNEMRQVLYKRVHDPNWEVRDSVLEVINTIATISEDKYPAFQDLLLGNEFPQLIVDVATKDGESYVRATALTCIVTFVRINRIWDEKLCHLDLPRMAIDLIANESEAIVRREAVMLVKELYVHRKWPKSTIHEMAEAMSMAAVLDLHWEVKVNALQFWTQFITSHLNDQGMLDGAFPTHTFSKEHKKIVTLDENEIRRRILKALDELARQNCLGVLLTTLEDSDFQVCKTSGEIVKMLQEIFVKYKITLSHSTEGDVPRDRNKERVDFEVLLQAENQTGVNTRSETGEFECQSVIPTDIIDLIAEADDMSLLGSVYNPSNISIDGESSESEKLQYISKVRTNEFLHSVLGFDVNAYIEEKNRWLKTYTNSFSSVIDDIIVAHERHNVNDMDCY</sequence>
<evidence type="ECO:0000256" key="1">
    <source>
        <dbReference type="ARBA" id="ARBA00004496"/>
    </source>
</evidence>
<dbReference type="Gene3D" id="1.25.10.10">
    <property type="entry name" value="Leucine-rich Repeat Variant"/>
    <property type="match status" value="2"/>
</dbReference>